<gene>
    <name evidence="1" type="ORF">CXG46_10885</name>
    <name evidence="2" type="ORF">SAMN05192575_11185</name>
</gene>
<dbReference type="STRING" id="748909.SAMN05192575_11185"/>
<proteinExistence type="predicted"/>
<evidence type="ECO:0000313" key="4">
    <source>
        <dbReference type="Proteomes" id="UP000233565"/>
    </source>
</evidence>
<accession>A0A1I1AW98</accession>
<organism evidence="2 3">
    <name type="scientific">Nocardioides alpinus</name>
    <dbReference type="NCBI Taxonomy" id="748909"/>
    <lineage>
        <taxon>Bacteria</taxon>
        <taxon>Bacillati</taxon>
        <taxon>Actinomycetota</taxon>
        <taxon>Actinomycetes</taxon>
        <taxon>Propionibacteriales</taxon>
        <taxon>Nocardioidaceae</taxon>
        <taxon>Nocardioides</taxon>
    </lineage>
</organism>
<dbReference type="Proteomes" id="UP000199113">
    <property type="component" value="Unassembled WGS sequence"/>
</dbReference>
<keyword evidence="4" id="KW-1185">Reference proteome</keyword>
<name>A0A1I1AW98_9ACTN</name>
<reference evidence="1 4" key="2">
    <citation type="submission" date="2017-12" db="EMBL/GenBank/DDBJ databases">
        <title>Pharmacopeia of the Arctic Ocean.</title>
        <authorList>
            <person name="Collins E."/>
            <person name="Ducluzeau A.-L."/>
        </authorList>
    </citation>
    <scope>NUCLEOTIDE SEQUENCE [LARGE SCALE GENOMIC DNA]</scope>
    <source>
        <strain evidence="1 4">DSM 23325</strain>
    </source>
</reference>
<reference evidence="2" key="1">
    <citation type="submission" date="2016-10" db="EMBL/GenBank/DDBJ databases">
        <authorList>
            <person name="de Groot N.N."/>
        </authorList>
    </citation>
    <scope>NUCLEOTIDE SEQUENCE [LARGE SCALE GENOMIC DNA]</scope>
    <source>
        <strain evidence="2">CGMCC 1.10697</strain>
    </source>
</reference>
<dbReference type="Proteomes" id="UP000233565">
    <property type="component" value="Unassembled WGS sequence"/>
</dbReference>
<evidence type="ECO:0000313" key="3">
    <source>
        <dbReference type="Proteomes" id="UP000199113"/>
    </source>
</evidence>
<dbReference type="AlphaFoldDB" id="A0A1I1AW98"/>
<dbReference type="EMBL" id="FOKC01000011">
    <property type="protein sequence ID" value="SFB42355.1"/>
    <property type="molecule type" value="Genomic_DNA"/>
</dbReference>
<dbReference type="EMBL" id="PJBV01000016">
    <property type="protein sequence ID" value="PKH40954.1"/>
    <property type="molecule type" value="Genomic_DNA"/>
</dbReference>
<evidence type="ECO:0000313" key="1">
    <source>
        <dbReference type="EMBL" id="PKH40954.1"/>
    </source>
</evidence>
<dbReference type="RefSeq" id="WP_091200922.1">
    <property type="nucleotide sequence ID" value="NZ_FOKC01000011.1"/>
</dbReference>
<dbReference type="OrthoDB" id="9255658at2"/>
<sequence>MPDRPEIVCICGSARFVAEMRAANRDLTYAGVIVVAPGEADEVVTEEQKVVLDALHLHKIDLADRVLVVNPGGYVGESTRREIAHAHATGTPVSYTDPV</sequence>
<protein>
    <submittedName>
        <fullName evidence="2">Uncharacterized protein</fullName>
    </submittedName>
</protein>
<evidence type="ECO:0000313" key="2">
    <source>
        <dbReference type="EMBL" id="SFB42355.1"/>
    </source>
</evidence>